<accession>A0A225V021</accession>
<feature type="non-terminal residue" evidence="1">
    <location>
        <position position="1"/>
    </location>
</feature>
<proteinExistence type="predicted"/>
<protein>
    <recommendedName>
        <fullName evidence="3">Bzip transcription factor</fullName>
    </recommendedName>
</protein>
<evidence type="ECO:0008006" key="3">
    <source>
        <dbReference type="Google" id="ProtNLM"/>
    </source>
</evidence>
<organism evidence="1 2">
    <name type="scientific">Phytophthora megakarya</name>
    <dbReference type="NCBI Taxonomy" id="4795"/>
    <lineage>
        <taxon>Eukaryota</taxon>
        <taxon>Sar</taxon>
        <taxon>Stramenopiles</taxon>
        <taxon>Oomycota</taxon>
        <taxon>Peronosporomycetes</taxon>
        <taxon>Peronosporales</taxon>
        <taxon>Peronosporaceae</taxon>
        <taxon>Phytophthora</taxon>
    </lineage>
</organism>
<name>A0A225V021_9STRA</name>
<reference evidence="2" key="1">
    <citation type="submission" date="2017-03" db="EMBL/GenBank/DDBJ databases">
        <title>Phytopthora megakarya and P. palmivora, two closely related causual agents of cacao black pod achieved similar genome size and gene model numbers by different mechanisms.</title>
        <authorList>
            <person name="Ali S."/>
            <person name="Shao J."/>
            <person name="Larry D.J."/>
            <person name="Kronmiller B."/>
            <person name="Shen D."/>
            <person name="Strem M.D."/>
            <person name="Melnick R.L."/>
            <person name="Guiltinan M.J."/>
            <person name="Tyler B.M."/>
            <person name="Meinhardt L.W."/>
            <person name="Bailey B.A."/>
        </authorList>
    </citation>
    <scope>NUCLEOTIDE SEQUENCE [LARGE SCALE GENOMIC DNA]</scope>
    <source>
        <strain evidence="2">zdho120</strain>
    </source>
</reference>
<dbReference type="EMBL" id="NBNE01009469">
    <property type="protein sequence ID" value="OWY98378.1"/>
    <property type="molecule type" value="Genomic_DNA"/>
</dbReference>
<gene>
    <name evidence="1" type="ORF">PHMEG_00030872</name>
</gene>
<evidence type="ECO:0000313" key="2">
    <source>
        <dbReference type="Proteomes" id="UP000198211"/>
    </source>
</evidence>
<evidence type="ECO:0000313" key="1">
    <source>
        <dbReference type="EMBL" id="OWY98378.1"/>
    </source>
</evidence>
<comment type="caution">
    <text evidence="1">The sequence shown here is derived from an EMBL/GenBank/DDBJ whole genome shotgun (WGS) entry which is preliminary data.</text>
</comment>
<sequence length="139" mass="15726">GPEAILENMMLFSYYFRNFHVVLEELKKGPTPDSIIAITTTTIVISENTLRLVFPHLAEGWVESQQSLGSKLLNQRLVMRGLVRFDWDNNTNRMAGIHSQSDLLTPMLRRLGSLQDVSRAFNGALVTPTGRLLSSRKRI</sequence>
<keyword evidence="2" id="KW-1185">Reference proteome</keyword>
<dbReference type="AlphaFoldDB" id="A0A225V021"/>
<dbReference type="Proteomes" id="UP000198211">
    <property type="component" value="Unassembled WGS sequence"/>
</dbReference>